<reference evidence="5" key="1">
    <citation type="submission" date="2016-04" db="EMBL/GenBank/DDBJ databases">
        <authorList>
            <person name="Evans L.H."/>
            <person name="Alamgir A."/>
            <person name="Owens N."/>
            <person name="Weber N.D."/>
            <person name="Virtaneva K."/>
            <person name="Barbian K."/>
            <person name="Babar A."/>
            <person name="Rosenke K."/>
        </authorList>
    </citation>
    <scope>NUCLEOTIDE SEQUENCE [LARGE SCALE GENOMIC DNA]</scope>
    <source>
        <strain evidence="5">CBS 101.48</strain>
    </source>
</reference>
<dbReference type="InterPro" id="IPR045164">
    <property type="entry name" value="RBM41/RNPC3"/>
</dbReference>
<dbReference type="AlphaFoldDB" id="A0A163MSY6"/>
<evidence type="ECO:0000256" key="2">
    <source>
        <dbReference type="PROSITE-ProRule" id="PRU00176"/>
    </source>
</evidence>
<sequence>MASRNHASLPVTRPQQPTILIVKRIPPSLPPTKQHDFFTKYGASKVRPMQGKKMASLAFLDFDTRDQAQLAYQKLDKLYIDSTARKGLSVEYATHDSTESTDLPETAQAPPVLPFDPAPVAAELGFKYASNPQLLYSYPTPTPDIMNNMMNAIATVPRLYTQVLHLMNKMNLPPPFGLPSPAATPSLLKRKRDELLASDESEIEADEQDDAQERKLQLRRMTGQQQRRILRKS</sequence>
<evidence type="ECO:0000256" key="3">
    <source>
        <dbReference type="SAM" id="MobiDB-lite"/>
    </source>
</evidence>
<dbReference type="Proteomes" id="UP000078561">
    <property type="component" value="Unassembled WGS sequence"/>
</dbReference>
<dbReference type="InterPro" id="IPR000504">
    <property type="entry name" value="RRM_dom"/>
</dbReference>
<dbReference type="Pfam" id="PF00076">
    <property type="entry name" value="RRM_1"/>
    <property type="match status" value="1"/>
</dbReference>
<dbReference type="GO" id="GO:0030626">
    <property type="term" value="F:U12 snRNA binding"/>
    <property type="evidence" value="ECO:0007669"/>
    <property type="project" value="TreeGrafter"/>
</dbReference>
<dbReference type="STRING" id="4829.A0A163MSY6"/>
<dbReference type="OrthoDB" id="277802at2759"/>
<evidence type="ECO:0000313" key="6">
    <source>
        <dbReference type="Proteomes" id="UP000078561"/>
    </source>
</evidence>
<evidence type="ECO:0000256" key="1">
    <source>
        <dbReference type="ARBA" id="ARBA00022884"/>
    </source>
</evidence>
<dbReference type="Gene3D" id="3.30.70.330">
    <property type="match status" value="1"/>
</dbReference>
<keyword evidence="1 2" id="KW-0694">RNA-binding</keyword>
<dbReference type="InterPro" id="IPR035979">
    <property type="entry name" value="RBD_domain_sf"/>
</dbReference>
<dbReference type="PANTHER" id="PTHR16105:SF0">
    <property type="entry name" value="RNA-BINDING REGION-CONTAINING PROTEIN 3"/>
    <property type="match status" value="1"/>
</dbReference>
<dbReference type="GO" id="GO:0097157">
    <property type="term" value="F:pre-mRNA intronic binding"/>
    <property type="evidence" value="ECO:0007669"/>
    <property type="project" value="TreeGrafter"/>
</dbReference>
<proteinExistence type="predicted"/>
<dbReference type="InParanoid" id="A0A163MSY6"/>
<dbReference type="PROSITE" id="PS50102">
    <property type="entry name" value="RRM"/>
    <property type="match status" value="1"/>
</dbReference>
<dbReference type="GO" id="GO:0005689">
    <property type="term" value="C:U12-type spliceosomal complex"/>
    <property type="evidence" value="ECO:0007669"/>
    <property type="project" value="TreeGrafter"/>
</dbReference>
<organism evidence="5">
    <name type="scientific">Absidia glauca</name>
    <name type="common">Pin mould</name>
    <dbReference type="NCBI Taxonomy" id="4829"/>
    <lineage>
        <taxon>Eukaryota</taxon>
        <taxon>Fungi</taxon>
        <taxon>Fungi incertae sedis</taxon>
        <taxon>Mucoromycota</taxon>
        <taxon>Mucoromycotina</taxon>
        <taxon>Mucoromycetes</taxon>
        <taxon>Mucorales</taxon>
        <taxon>Cunninghamellaceae</taxon>
        <taxon>Absidia</taxon>
    </lineage>
</organism>
<keyword evidence="6" id="KW-1185">Reference proteome</keyword>
<dbReference type="InterPro" id="IPR012677">
    <property type="entry name" value="Nucleotide-bd_a/b_plait_sf"/>
</dbReference>
<protein>
    <recommendedName>
        <fullName evidence="4">RRM domain-containing protein</fullName>
    </recommendedName>
</protein>
<dbReference type="GO" id="GO:0000398">
    <property type="term" value="P:mRNA splicing, via spliceosome"/>
    <property type="evidence" value="ECO:0007669"/>
    <property type="project" value="TreeGrafter"/>
</dbReference>
<accession>A0A163MSY6</accession>
<evidence type="ECO:0000313" key="5">
    <source>
        <dbReference type="EMBL" id="SAM08331.1"/>
    </source>
</evidence>
<dbReference type="OMA" id="PSKANTC"/>
<feature type="compositionally biased region" description="Acidic residues" evidence="3">
    <location>
        <begin position="196"/>
        <end position="210"/>
    </location>
</feature>
<evidence type="ECO:0000259" key="4">
    <source>
        <dbReference type="PROSITE" id="PS50102"/>
    </source>
</evidence>
<gene>
    <name evidence="5" type="primary">ABSGL_13994.1 scaffold 14385</name>
</gene>
<name>A0A163MSY6_ABSGL</name>
<feature type="region of interest" description="Disordered" evidence="3">
    <location>
        <begin position="189"/>
        <end position="211"/>
    </location>
</feature>
<dbReference type="SUPFAM" id="SSF54928">
    <property type="entry name" value="RNA-binding domain, RBD"/>
    <property type="match status" value="1"/>
</dbReference>
<dbReference type="PANTHER" id="PTHR16105">
    <property type="entry name" value="RNA-BINDING REGION-CONTAINING PROTEIN 3"/>
    <property type="match status" value="1"/>
</dbReference>
<dbReference type="EMBL" id="LT554895">
    <property type="protein sequence ID" value="SAM08331.1"/>
    <property type="molecule type" value="Genomic_DNA"/>
</dbReference>
<feature type="domain" description="RRM" evidence="4">
    <location>
        <begin position="18"/>
        <end position="95"/>
    </location>
</feature>